<name>A0ABY8JU02_9ACTN</name>
<dbReference type="RefSeq" id="WP_279332452.1">
    <property type="nucleotide sequence ID" value="NZ_CP121682.1"/>
</dbReference>
<evidence type="ECO:0000256" key="1">
    <source>
        <dbReference type="SAM" id="Phobius"/>
    </source>
</evidence>
<feature type="transmembrane region" description="Helical" evidence="1">
    <location>
        <begin position="107"/>
        <end position="128"/>
    </location>
</feature>
<sequence length="195" mass="21078">MTLLPVFVGLVVGWVVLRGLPAHPLLPLWVRTSVFWTVPLGAVTWVVIMVADDPFLFPETDPCLREPMGEGVLGRGKGSGVSTPFPPRASCQWEDGTVRDLTPEAEFVFWVLFALTVVPLAAGLWHALRDPKSFLHQGQAAVQDGLFAGCPWPSPATTDPSGHRSWNGGSTFCSTRRSNRCSSRVSVSRASANPA</sequence>
<keyword evidence="3" id="KW-1185">Reference proteome</keyword>
<keyword evidence="1" id="KW-1133">Transmembrane helix</keyword>
<reference evidence="2 3" key="1">
    <citation type="submission" date="2023-03" db="EMBL/GenBank/DDBJ databases">
        <authorList>
            <person name="Mo P."/>
        </authorList>
    </citation>
    <scope>NUCLEOTIDE SEQUENCE [LARGE SCALE GENOMIC DNA]</scope>
    <source>
        <strain evidence="2 3">HUAS 5</strain>
    </source>
</reference>
<evidence type="ECO:0000313" key="2">
    <source>
        <dbReference type="EMBL" id="WGD39452.1"/>
    </source>
</evidence>
<dbReference type="EMBL" id="CP121682">
    <property type="protein sequence ID" value="WGD39452.1"/>
    <property type="molecule type" value="Genomic_DNA"/>
</dbReference>
<gene>
    <name evidence="2" type="ORF">PYS65_04480</name>
</gene>
<organism evidence="2 3">
    <name type="scientific">Streptomyces cathayae</name>
    <dbReference type="NCBI Taxonomy" id="3031124"/>
    <lineage>
        <taxon>Bacteria</taxon>
        <taxon>Bacillati</taxon>
        <taxon>Actinomycetota</taxon>
        <taxon>Actinomycetes</taxon>
        <taxon>Kitasatosporales</taxon>
        <taxon>Streptomycetaceae</taxon>
        <taxon>Streptomyces</taxon>
    </lineage>
</organism>
<accession>A0ABY8JU02</accession>
<proteinExistence type="predicted"/>
<feature type="transmembrane region" description="Helical" evidence="1">
    <location>
        <begin position="6"/>
        <end position="26"/>
    </location>
</feature>
<evidence type="ECO:0000313" key="3">
    <source>
        <dbReference type="Proteomes" id="UP001216440"/>
    </source>
</evidence>
<feature type="transmembrane region" description="Helical" evidence="1">
    <location>
        <begin position="33"/>
        <end position="51"/>
    </location>
</feature>
<dbReference type="Proteomes" id="UP001216440">
    <property type="component" value="Chromosome"/>
</dbReference>
<keyword evidence="1" id="KW-0812">Transmembrane</keyword>
<protein>
    <submittedName>
        <fullName evidence="2">Uncharacterized protein</fullName>
    </submittedName>
</protein>
<keyword evidence="1" id="KW-0472">Membrane</keyword>